<protein>
    <submittedName>
        <fullName evidence="3">PH domain-containing protein</fullName>
    </submittedName>
</protein>
<proteinExistence type="predicted"/>
<feature type="transmembrane region" description="Helical" evidence="1">
    <location>
        <begin position="47"/>
        <end position="66"/>
    </location>
</feature>
<dbReference type="Pfam" id="PF03703">
    <property type="entry name" value="bPH_2"/>
    <property type="match status" value="3"/>
</dbReference>
<feature type="transmembrane region" description="Helical" evidence="1">
    <location>
        <begin position="373"/>
        <end position="393"/>
    </location>
</feature>
<evidence type="ECO:0000313" key="4">
    <source>
        <dbReference type="Proteomes" id="UP000565468"/>
    </source>
</evidence>
<dbReference type="AlphaFoldDB" id="A0A848M699"/>
<sequence length="499" mass="57002">MSKQHNVRRLHKLFILFPLVGFLKALLPLTVFFMFRLNQENGLLSALWPWTAGAGGIILLLLLTGWMDWRRFTYVLEDDKIVIRRGIWLREEQSIYTGRIHSMNMEQPIAQRLFGLTQVKIDTSGKNEDGGKLPAISHGEAEHLQRWLRERTHIRHEDDSIVKQIEEKNELFPGNDTSCRKDAELPAEERTVLLKLSAGRLLLAALTSFNLSLAFAFAAAIASFADDLLPDQLYTVLFKEAGQLLSGGWTAAIILTLILAWLLSAVLYTVKYAGFTVERVGQQIAVTCGLLERKQMFFSPGRVQAVSVKEGLLRQPFGYAEVKLHVLTSDSDKHLVLHPMLPLKEVHGLLHKTVPHFQALPVDTRSPRRALWLYLRLEALFTTAICAGCIWYFKTPGLWSLLLLPLSIFYAYWTHRDTGMALHEKQLILRTRTLARHTRYVRRPQVISLSVKGSRWQRRRKLLSFEVSLISSQYNGQITGMEQADVEHVKLWFMKSGSP</sequence>
<accession>A0A848M699</accession>
<keyword evidence="1" id="KW-0472">Membrane</keyword>
<feature type="domain" description="YdbS-like PH" evidence="2">
    <location>
        <begin position="273"/>
        <end position="349"/>
    </location>
</feature>
<feature type="transmembrane region" description="Helical" evidence="1">
    <location>
        <begin position="399"/>
        <end position="415"/>
    </location>
</feature>
<comment type="caution">
    <text evidence="3">The sequence shown here is derived from an EMBL/GenBank/DDBJ whole genome shotgun (WGS) entry which is preliminary data.</text>
</comment>
<dbReference type="RefSeq" id="WP_169504098.1">
    <property type="nucleotide sequence ID" value="NZ_JABBPN010000003.1"/>
</dbReference>
<keyword evidence="4" id="KW-1185">Reference proteome</keyword>
<keyword evidence="1" id="KW-1133">Transmembrane helix</keyword>
<reference evidence="3 4" key="1">
    <citation type="submission" date="2020-04" db="EMBL/GenBank/DDBJ databases">
        <title>Paenibacillus algicola sp. nov., a novel marine bacterium producing alginate lyase.</title>
        <authorList>
            <person name="Huang H."/>
        </authorList>
    </citation>
    <scope>NUCLEOTIDE SEQUENCE [LARGE SCALE GENOMIC DNA]</scope>
    <source>
        <strain evidence="3 4">L7-75</strain>
    </source>
</reference>
<evidence type="ECO:0000256" key="1">
    <source>
        <dbReference type="SAM" id="Phobius"/>
    </source>
</evidence>
<feature type="domain" description="YdbS-like PH" evidence="2">
    <location>
        <begin position="69"/>
        <end position="148"/>
    </location>
</feature>
<dbReference type="InterPro" id="IPR014529">
    <property type="entry name" value="UCP026631"/>
</dbReference>
<feature type="transmembrane region" description="Helical" evidence="1">
    <location>
        <begin position="12"/>
        <end position="35"/>
    </location>
</feature>
<dbReference type="PANTHER" id="PTHR34473">
    <property type="entry name" value="UPF0699 TRANSMEMBRANE PROTEIN YDBS"/>
    <property type="match status" value="1"/>
</dbReference>
<dbReference type="PIRSF" id="PIRSF026631">
    <property type="entry name" value="UCP026631"/>
    <property type="match status" value="1"/>
</dbReference>
<feature type="transmembrane region" description="Helical" evidence="1">
    <location>
        <begin position="245"/>
        <end position="270"/>
    </location>
</feature>
<keyword evidence="1" id="KW-0812">Transmembrane</keyword>
<evidence type="ECO:0000313" key="3">
    <source>
        <dbReference type="EMBL" id="NMO95124.1"/>
    </source>
</evidence>
<dbReference type="InterPro" id="IPR005182">
    <property type="entry name" value="YdbS-like_PH"/>
</dbReference>
<dbReference type="PANTHER" id="PTHR34473:SF2">
    <property type="entry name" value="UPF0699 TRANSMEMBRANE PROTEIN YDBT"/>
    <property type="match status" value="1"/>
</dbReference>
<evidence type="ECO:0000259" key="2">
    <source>
        <dbReference type="Pfam" id="PF03703"/>
    </source>
</evidence>
<feature type="domain" description="YdbS-like PH" evidence="2">
    <location>
        <begin position="416"/>
        <end position="492"/>
    </location>
</feature>
<organism evidence="3 4">
    <name type="scientific">Paenibacillus lemnae</name>
    <dbReference type="NCBI Taxonomy" id="1330551"/>
    <lineage>
        <taxon>Bacteria</taxon>
        <taxon>Bacillati</taxon>
        <taxon>Bacillota</taxon>
        <taxon>Bacilli</taxon>
        <taxon>Bacillales</taxon>
        <taxon>Paenibacillaceae</taxon>
        <taxon>Paenibacillus</taxon>
    </lineage>
</organism>
<feature type="transmembrane region" description="Helical" evidence="1">
    <location>
        <begin position="201"/>
        <end position="225"/>
    </location>
</feature>
<dbReference type="Proteomes" id="UP000565468">
    <property type="component" value="Unassembled WGS sequence"/>
</dbReference>
<gene>
    <name evidence="3" type="ORF">HII30_04895</name>
</gene>
<name>A0A848M699_PAELE</name>
<dbReference type="EMBL" id="JABBPN010000003">
    <property type="protein sequence ID" value="NMO95124.1"/>
    <property type="molecule type" value="Genomic_DNA"/>
</dbReference>